<name>A0AAJ6Z262_PAPXU</name>
<evidence type="ECO:0000259" key="3">
    <source>
        <dbReference type="PROSITE" id="PS50181"/>
    </source>
</evidence>
<feature type="domain" description="F-box" evidence="3">
    <location>
        <begin position="38"/>
        <end position="84"/>
    </location>
</feature>
<evidence type="ECO:0000313" key="4">
    <source>
        <dbReference type="RefSeq" id="XP_013163512.1"/>
    </source>
</evidence>
<dbReference type="AlphaFoldDB" id="A0AAJ6Z262"/>
<evidence type="ECO:0000256" key="2">
    <source>
        <dbReference type="SAM" id="MobiDB-lite"/>
    </source>
</evidence>
<dbReference type="GeneID" id="106114741"/>
<dbReference type="PANTHER" id="PTHR13318">
    <property type="entry name" value="PARTNER OF PAIRED, ISOFORM B-RELATED"/>
    <property type="match status" value="1"/>
</dbReference>
<dbReference type="InterPro" id="IPR006553">
    <property type="entry name" value="Leu-rich_rpt_Cys-con_subtyp"/>
</dbReference>
<feature type="region of interest" description="Disordered" evidence="2">
    <location>
        <begin position="449"/>
        <end position="551"/>
    </location>
</feature>
<protein>
    <submittedName>
        <fullName evidence="4">Uncharacterized protein LOC106114741</fullName>
    </submittedName>
</protein>
<dbReference type="SUPFAM" id="SSF81383">
    <property type="entry name" value="F-box domain"/>
    <property type="match status" value="1"/>
</dbReference>
<evidence type="ECO:0000256" key="1">
    <source>
        <dbReference type="ARBA" id="ARBA00022786"/>
    </source>
</evidence>
<dbReference type="RefSeq" id="XP_013163512.1">
    <property type="nucleotide sequence ID" value="XM_013308058.1"/>
</dbReference>
<dbReference type="SUPFAM" id="SSF52047">
    <property type="entry name" value="RNI-like"/>
    <property type="match status" value="1"/>
</dbReference>
<dbReference type="InterPro" id="IPR032675">
    <property type="entry name" value="LRR_dom_sf"/>
</dbReference>
<feature type="compositionally biased region" description="Basic and acidic residues" evidence="2">
    <location>
        <begin position="530"/>
        <end position="540"/>
    </location>
</feature>
<sequence length="720" mass="81829">METLQMGEELSGDVDDNNIKDENKDSQLYNGYENGNFTIQLLDFSDDVLLIILRNLSPRDLKALGFTCMRFASLVLERSLWRKVDARGQPCGTARFKWLLNAIHDDTTSLMLTGYAGQNDGCWGHYVPKPGEEEPKDGTVVEPAVPRIHEMQFCARNRYRRQHALFHIQARQLPRVVSTPSWPDEPRNEAWELVAEDFIPAEKDQKPGKCTGPRFTFTGSMYFKLIDKCPKLTTLVLEYCNINCRTIQLSHLPATLKTLSLKGAKCFNLLMDRSFLFKIQDALPDLETLDFSECDWLDPSSFLPLSKLRALTRLRLRDCPRLSEFVAYSSLASRYGFRVLQELDLRGCPVGDSEVSSLSWLPELRVLQLASHRPASAPGHRHHRLAKAPSAVSLQQWEIEEPDFFKKHIVERDTDLERKDCNDPYTFTDSDSDDTTTDENCTAYLTKKRQEKEKKTKKRKQEDGSGDADVNKDVPSCSKSRKTDETKDGDKKKDKSKKDSDSEDSAGAVENGSYEGSKEHKVNGKKKSKRIEDRDKKESENEVNDGASTSWERSRHVRGFICLRRNRDPEEDENPIHRALYVNFNTPNVEPRPNFPSVFSDQITFLNPTGRLQTVALVTDTSVRQFGRADGENITYVNFGPNGPVRFEGVSPARPARSNLRSLSMVGYTNITDRSLVHLATAAPFLEFVDFRGTRVTAEGVQQFLLERPDCKVLYGNIDD</sequence>
<accession>A0AAJ6Z262</accession>
<dbReference type="SMART" id="SM00367">
    <property type="entry name" value="LRR_CC"/>
    <property type="match status" value="4"/>
</dbReference>
<organism evidence="4">
    <name type="scientific">Papilio xuthus</name>
    <name type="common">Asian swallowtail butterfly</name>
    <dbReference type="NCBI Taxonomy" id="66420"/>
    <lineage>
        <taxon>Eukaryota</taxon>
        <taxon>Metazoa</taxon>
        <taxon>Ecdysozoa</taxon>
        <taxon>Arthropoda</taxon>
        <taxon>Hexapoda</taxon>
        <taxon>Insecta</taxon>
        <taxon>Pterygota</taxon>
        <taxon>Neoptera</taxon>
        <taxon>Endopterygota</taxon>
        <taxon>Lepidoptera</taxon>
        <taxon>Glossata</taxon>
        <taxon>Ditrysia</taxon>
        <taxon>Papilionoidea</taxon>
        <taxon>Papilionidae</taxon>
        <taxon>Papilioninae</taxon>
        <taxon>Papilio</taxon>
    </lineage>
</organism>
<dbReference type="GO" id="GO:0019005">
    <property type="term" value="C:SCF ubiquitin ligase complex"/>
    <property type="evidence" value="ECO:0007669"/>
    <property type="project" value="TreeGrafter"/>
</dbReference>
<dbReference type="Pfam" id="PF12937">
    <property type="entry name" value="F-box-like"/>
    <property type="match status" value="1"/>
</dbReference>
<dbReference type="PROSITE" id="PS50181">
    <property type="entry name" value="FBOX"/>
    <property type="match status" value="1"/>
</dbReference>
<dbReference type="Proteomes" id="UP000694872">
    <property type="component" value="Unplaced"/>
</dbReference>
<dbReference type="SMART" id="SM00256">
    <property type="entry name" value="FBOX"/>
    <property type="match status" value="1"/>
</dbReference>
<dbReference type="Gene3D" id="3.80.10.10">
    <property type="entry name" value="Ribonuclease Inhibitor"/>
    <property type="match status" value="2"/>
</dbReference>
<dbReference type="KEGG" id="pxu:106114741"/>
<keyword evidence="1" id="KW-0833">Ubl conjugation pathway</keyword>
<dbReference type="InterPro" id="IPR036047">
    <property type="entry name" value="F-box-like_dom_sf"/>
</dbReference>
<dbReference type="GO" id="GO:0031146">
    <property type="term" value="P:SCF-dependent proteasomal ubiquitin-dependent protein catabolic process"/>
    <property type="evidence" value="ECO:0007669"/>
    <property type="project" value="TreeGrafter"/>
</dbReference>
<dbReference type="Gene3D" id="1.20.1280.50">
    <property type="match status" value="1"/>
</dbReference>
<dbReference type="InterPro" id="IPR001810">
    <property type="entry name" value="F-box_dom"/>
</dbReference>
<proteinExistence type="predicted"/>
<reference evidence="4" key="1">
    <citation type="submission" date="2025-08" db="UniProtKB">
        <authorList>
            <consortium name="RefSeq"/>
        </authorList>
    </citation>
    <scope>IDENTIFICATION</scope>
</reference>
<gene>
    <name evidence="4" type="primary">LOC106114741</name>
</gene>
<feature type="compositionally biased region" description="Basic and acidic residues" evidence="2">
    <location>
        <begin position="481"/>
        <end position="500"/>
    </location>
</feature>
<dbReference type="InterPro" id="IPR001611">
    <property type="entry name" value="Leu-rich_rpt"/>
</dbReference>
<dbReference type="Pfam" id="PF13516">
    <property type="entry name" value="LRR_6"/>
    <property type="match status" value="1"/>
</dbReference>